<evidence type="ECO:0000259" key="1">
    <source>
        <dbReference type="PROSITE" id="PS50141"/>
    </source>
</evidence>
<dbReference type="GO" id="GO:0006382">
    <property type="term" value="P:adenosine to inosine editing"/>
    <property type="evidence" value="ECO:0007669"/>
    <property type="project" value="TreeGrafter"/>
</dbReference>
<dbReference type="EMBL" id="CAAE01014744">
    <property type="protein sequence ID" value="CAG04678.1"/>
    <property type="molecule type" value="Genomic_DNA"/>
</dbReference>
<dbReference type="GO" id="GO:0003726">
    <property type="term" value="F:double-stranded RNA adenosine deaminase activity"/>
    <property type="evidence" value="ECO:0007669"/>
    <property type="project" value="TreeGrafter"/>
</dbReference>
<gene>
    <name evidence="2" type="ORF">GSTENG00024477001</name>
</gene>
<dbReference type="GO" id="GO:0008251">
    <property type="term" value="F:tRNA-specific adenosine deaminase activity"/>
    <property type="evidence" value="ECO:0007669"/>
    <property type="project" value="TreeGrafter"/>
</dbReference>
<name>Q4S3V4_TETNG</name>
<dbReference type="GO" id="GO:0003725">
    <property type="term" value="F:double-stranded RNA binding"/>
    <property type="evidence" value="ECO:0007669"/>
    <property type="project" value="TreeGrafter"/>
</dbReference>
<accession>Q4S3V4</accession>
<dbReference type="PROSITE" id="PS50141">
    <property type="entry name" value="A_DEAMIN_EDITASE"/>
    <property type="match status" value="1"/>
</dbReference>
<dbReference type="PANTHER" id="PTHR10910:SF103">
    <property type="entry name" value="ADENOSINE DEAMINASE DOMAIN-CONTAINING PROTEIN 1"/>
    <property type="match status" value="1"/>
</dbReference>
<dbReference type="GO" id="GO:0005737">
    <property type="term" value="C:cytoplasm"/>
    <property type="evidence" value="ECO:0007669"/>
    <property type="project" value="TreeGrafter"/>
</dbReference>
<reference evidence="2" key="2">
    <citation type="submission" date="2004-02" db="EMBL/GenBank/DDBJ databases">
        <authorList>
            <consortium name="Genoscope"/>
            <consortium name="Whitehead Institute Centre for Genome Research"/>
        </authorList>
    </citation>
    <scope>NUCLEOTIDE SEQUENCE</scope>
</reference>
<dbReference type="GO" id="GO:0006396">
    <property type="term" value="P:RNA processing"/>
    <property type="evidence" value="ECO:0007669"/>
    <property type="project" value="InterPro"/>
</dbReference>
<reference evidence="2" key="1">
    <citation type="journal article" date="2004" name="Nature">
        <title>Genome duplication in the teleost fish Tetraodon nigroviridis reveals the early vertebrate proto-karyotype.</title>
        <authorList>
            <person name="Jaillon O."/>
            <person name="Aury J.-M."/>
            <person name="Brunet F."/>
            <person name="Petit J.-L."/>
            <person name="Stange-Thomann N."/>
            <person name="Mauceli E."/>
            <person name="Bouneau L."/>
            <person name="Fischer C."/>
            <person name="Ozouf-Costaz C."/>
            <person name="Bernot A."/>
            <person name="Nicaud S."/>
            <person name="Jaffe D."/>
            <person name="Fisher S."/>
            <person name="Lutfalla G."/>
            <person name="Dossat C."/>
            <person name="Segurens B."/>
            <person name="Dasilva C."/>
            <person name="Salanoubat M."/>
            <person name="Levy M."/>
            <person name="Boudet N."/>
            <person name="Castellano S."/>
            <person name="Anthouard V."/>
            <person name="Jubin C."/>
            <person name="Castelli V."/>
            <person name="Katinka M."/>
            <person name="Vacherie B."/>
            <person name="Biemont C."/>
            <person name="Skalli Z."/>
            <person name="Cattolico L."/>
            <person name="Poulain J."/>
            <person name="De Berardinis V."/>
            <person name="Cruaud C."/>
            <person name="Duprat S."/>
            <person name="Brottier P."/>
            <person name="Coutanceau J.-P."/>
            <person name="Gouzy J."/>
            <person name="Parra G."/>
            <person name="Lardier G."/>
            <person name="Chapple C."/>
            <person name="McKernan K.J."/>
            <person name="McEwan P."/>
            <person name="Bosak S."/>
            <person name="Kellis M."/>
            <person name="Volff J.-N."/>
            <person name="Guigo R."/>
            <person name="Zody M.C."/>
            <person name="Mesirov J."/>
            <person name="Lindblad-Toh K."/>
            <person name="Birren B."/>
            <person name="Nusbaum C."/>
            <person name="Kahn D."/>
            <person name="Robinson-Rechavi M."/>
            <person name="Laudet V."/>
            <person name="Schachter V."/>
            <person name="Quetier F."/>
            <person name="Saurin W."/>
            <person name="Scarpelli C."/>
            <person name="Wincker P."/>
            <person name="Lander E.S."/>
            <person name="Weissenbach J."/>
            <person name="Roest Crollius H."/>
        </authorList>
    </citation>
    <scope>NUCLEOTIDE SEQUENCE [LARGE SCALE GENOMIC DNA]</scope>
</reference>
<comment type="caution">
    <text evidence="2">The sequence shown here is derived from an EMBL/GenBank/DDBJ whole genome shotgun (WGS) entry which is preliminary data.</text>
</comment>
<dbReference type="KEGG" id="tng:GSTEN00024477G001"/>
<proteinExistence type="predicted"/>
<dbReference type="Pfam" id="PF02137">
    <property type="entry name" value="A_deamin"/>
    <property type="match status" value="1"/>
</dbReference>
<feature type="non-terminal residue" evidence="2">
    <location>
        <position position="150"/>
    </location>
</feature>
<protein>
    <submittedName>
        <fullName evidence="2">(spotted green pufferfish) hypothetical protein</fullName>
    </submittedName>
</protein>
<sequence length="150" mass="16375">MEISVGQRVEGITSQLPIHYCVVRSHLSLAPQVAASSSEEAQPTQSVNWSEGDGSIEIVDGLKGKTVEESPFKSGSALASRLCKAAMLHRFRLVAKESQRQELLAASSYREAKRMAKPYQEAKSMLRAHLLQQGFGSWPVKVAVSDNFSA</sequence>
<organism evidence="2">
    <name type="scientific">Tetraodon nigroviridis</name>
    <name type="common">Spotted green pufferfish</name>
    <name type="synonym">Chelonodon nigroviridis</name>
    <dbReference type="NCBI Taxonomy" id="99883"/>
    <lineage>
        <taxon>Eukaryota</taxon>
        <taxon>Metazoa</taxon>
        <taxon>Chordata</taxon>
        <taxon>Craniata</taxon>
        <taxon>Vertebrata</taxon>
        <taxon>Euteleostomi</taxon>
        <taxon>Actinopterygii</taxon>
        <taxon>Neopterygii</taxon>
        <taxon>Teleostei</taxon>
        <taxon>Neoteleostei</taxon>
        <taxon>Acanthomorphata</taxon>
        <taxon>Eupercaria</taxon>
        <taxon>Tetraodontiformes</taxon>
        <taxon>Tetradontoidea</taxon>
        <taxon>Tetraodontidae</taxon>
        <taxon>Tetraodon</taxon>
    </lineage>
</organism>
<dbReference type="HOGENOM" id="CLU_005382_4_1_1"/>
<dbReference type="GO" id="GO:0005730">
    <property type="term" value="C:nucleolus"/>
    <property type="evidence" value="ECO:0007669"/>
    <property type="project" value="TreeGrafter"/>
</dbReference>
<feature type="domain" description="A to I editase" evidence="1">
    <location>
        <begin position="1"/>
        <end position="148"/>
    </location>
</feature>
<dbReference type="PANTHER" id="PTHR10910">
    <property type="entry name" value="EUKARYOTE SPECIFIC DSRNA BINDING PROTEIN"/>
    <property type="match status" value="1"/>
</dbReference>
<evidence type="ECO:0000313" key="2">
    <source>
        <dbReference type="EMBL" id="CAG04678.1"/>
    </source>
</evidence>
<dbReference type="OrthoDB" id="10268011at2759"/>
<dbReference type="AlphaFoldDB" id="Q4S3V4"/>
<dbReference type="InterPro" id="IPR002466">
    <property type="entry name" value="A_deamin"/>
</dbReference>